<evidence type="ECO:0000313" key="2">
    <source>
        <dbReference type="EMBL" id="AZN71611.1"/>
    </source>
</evidence>
<proteinExistence type="predicted"/>
<dbReference type="AlphaFoldDB" id="A0A3S9B424"/>
<sequence>MSAASAFGAFRIATAIFVRMENVTTTSRRNAHGGVSHTGRLLAATVLAGALAFSGPVLAQSFDTQDPSESIADSEISVEGTRAAERLEDLMMSIENLPESVDRVKIITNMERIDVVYLSDMIDGGAPAELEEAVTENAERIDELQNGLEGSAIFYNALSSQRVNIADVVSILLDEPDATIFVRGVAPNSGVSDETIEDSDEAPAEDDAAMPAESETPADADAPADTEEPTTQPQ</sequence>
<feature type="compositionally biased region" description="Acidic residues" evidence="1">
    <location>
        <begin position="194"/>
        <end position="208"/>
    </location>
</feature>
<feature type="region of interest" description="Disordered" evidence="1">
    <location>
        <begin position="188"/>
        <end position="234"/>
    </location>
</feature>
<dbReference type="KEGG" id="abaw:D5400_10295"/>
<organism evidence="2 3">
    <name type="scientific">Georhizobium profundi</name>
    <dbReference type="NCBI Taxonomy" id="2341112"/>
    <lineage>
        <taxon>Bacteria</taxon>
        <taxon>Pseudomonadati</taxon>
        <taxon>Pseudomonadota</taxon>
        <taxon>Alphaproteobacteria</taxon>
        <taxon>Hyphomicrobiales</taxon>
        <taxon>Rhizobiaceae</taxon>
        <taxon>Georhizobium</taxon>
    </lineage>
</organism>
<accession>A0A3S9B424</accession>
<gene>
    <name evidence="2" type="ORF">D5400_10295</name>
</gene>
<feature type="compositionally biased region" description="Acidic residues" evidence="1">
    <location>
        <begin position="216"/>
        <end position="228"/>
    </location>
</feature>
<keyword evidence="3" id="KW-1185">Reference proteome</keyword>
<name>A0A3S9B424_9HYPH</name>
<evidence type="ECO:0000256" key="1">
    <source>
        <dbReference type="SAM" id="MobiDB-lite"/>
    </source>
</evidence>
<reference evidence="2 3" key="1">
    <citation type="submission" date="2018-09" db="EMBL/GenBank/DDBJ databases">
        <title>Marinorhizobium profundi gen. nov., sp. nov., isolated from a deep-sea sediment sample from the New Britain Trench and proposal of Marinorhizobiaceae fam. nov. in the order Rhizobiales of the class Alphaproteobacteria.</title>
        <authorList>
            <person name="Cao J."/>
        </authorList>
    </citation>
    <scope>NUCLEOTIDE SEQUENCE [LARGE SCALE GENOMIC DNA]</scope>
    <source>
        <strain evidence="2 3">WS11</strain>
    </source>
</reference>
<dbReference type="EMBL" id="CP032509">
    <property type="protein sequence ID" value="AZN71611.1"/>
    <property type="molecule type" value="Genomic_DNA"/>
</dbReference>
<evidence type="ECO:0000313" key="3">
    <source>
        <dbReference type="Proteomes" id="UP000268192"/>
    </source>
</evidence>
<protein>
    <submittedName>
        <fullName evidence="2">Uncharacterized protein</fullName>
    </submittedName>
</protein>
<dbReference type="Proteomes" id="UP000268192">
    <property type="component" value="Chromosome"/>
</dbReference>